<protein>
    <submittedName>
        <fullName evidence="2">Uncharacterized protein</fullName>
    </submittedName>
</protein>
<accession>A0ABW4HFR4</accession>
<evidence type="ECO:0000313" key="3">
    <source>
        <dbReference type="Proteomes" id="UP001597138"/>
    </source>
</evidence>
<organism evidence="2 3">
    <name type="scientific">Flavobacterium artemisiae</name>
    <dbReference type="NCBI Taxonomy" id="2126556"/>
    <lineage>
        <taxon>Bacteria</taxon>
        <taxon>Pseudomonadati</taxon>
        <taxon>Bacteroidota</taxon>
        <taxon>Flavobacteriia</taxon>
        <taxon>Flavobacteriales</taxon>
        <taxon>Flavobacteriaceae</taxon>
        <taxon>Flavobacterium</taxon>
    </lineage>
</organism>
<name>A0ABW4HFR4_9FLAO</name>
<sequence length="115" mass="12744">MENTIAETQEASNQYYYLAISLFNEGKSGYETKNALIENGLSPDAASLIVEKIETQIHEAQQEHAHAQAKKDMLYGILWCVGGTILTLSNIGFIFWGAILFGGIQFFRGLINLNS</sequence>
<evidence type="ECO:0000313" key="2">
    <source>
        <dbReference type="EMBL" id="MFD1604263.1"/>
    </source>
</evidence>
<dbReference type="EMBL" id="JBHUDZ010000012">
    <property type="protein sequence ID" value="MFD1604263.1"/>
    <property type="molecule type" value="Genomic_DNA"/>
</dbReference>
<dbReference type="RefSeq" id="WP_379814348.1">
    <property type="nucleotide sequence ID" value="NZ_JBHUDZ010000012.1"/>
</dbReference>
<keyword evidence="1" id="KW-1133">Transmembrane helix</keyword>
<reference evidence="3" key="1">
    <citation type="journal article" date="2019" name="Int. J. Syst. Evol. Microbiol.">
        <title>The Global Catalogue of Microorganisms (GCM) 10K type strain sequencing project: providing services to taxonomists for standard genome sequencing and annotation.</title>
        <authorList>
            <consortium name="The Broad Institute Genomics Platform"/>
            <consortium name="The Broad Institute Genome Sequencing Center for Infectious Disease"/>
            <person name="Wu L."/>
            <person name="Ma J."/>
        </authorList>
    </citation>
    <scope>NUCLEOTIDE SEQUENCE [LARGE SCALE GENOMIC DNA]</scope>
    <source>
        <strain evidence="3">CCUG 70865</strain>
    </source>
</reference>
<keyword evidence="3" id="KW-1185">Reference proteome</keyword>
<dbReference type="Proteomes" id="UP001597138">
    <property type="component" value="Unassembled WGS sequence"/>
</dbReference>
<keyword evidence="1" id="KW-0472">Membrane</keyword>
<feature type="transmembrane region" description="Helical" evidence="1">
    <location>
        <begin position="74"/>
        <end position="107"/>
    </location>
</feature>
<keyword evidence="1" id="KW-0812">Transmembrane</keyword>
<evidence type="ECO:0000256" key="1">
    <source>
        <dbReference type="SAM" id="Phobius"/>
    </source>
</evidence>
<proteinExistence type="predicted"/>
<comment type="caution">
    <text evidence="2">The sequence shown here is derived from an EMBL/GenBank/DDBJ whole genome shotgun (WGS) entry which is preliminary data.</text>
</comment>
<gene>
    <name evidence="2" type="ORF">ACFSC2_16115</name>
</gene>